<dbReference type="Proteomes" id="UP000886865">
    <property type="component" value="Unassembled WGS sequence"/>
</dbReference>
<comment type="caution">
    <text evidence="1">The sequence shown here is derived from an EMBL/GenBank/DDBJ whole genome shotgun (WGS) entry which is preliminary data.</text>
</comment>
<dbReference type="AlphaFoldDB" id="A0A9D1FI23"/>
<dbReference type="EMBL" id="DVJQ01000024">
    <property type="protein sequence ID" value="HIS73938.1"/>
    <property type="molecule type" value="Genomic_DNA"/>
</dbReference>
<reference evidence="1" key="2">
    <citation type="journal article" date="2021" name="PeerJ">
        <title>Extensive microbial diversity within the chicken gut microbiome revealed by metagenomics and culture.</title>
        <authorList>
            <person name="Gilroy R."/>
            <person name="Ravi A."/>
            <person name="Getino M."/>
            <person name="Pursley I."/>
            <person name="Horton D.L."/>
            <person name="Alikhan N.F."/>
            <person name="Baker D."/>
            <person name="Gharbi K."/>
            <person name="Hall N."/>
            <person name="Watson M."/>
            <person name="Adriaenssens E.M."/>
            <person name="Foster-Nyarko E."/>
            <person name="Jarju S."/>
            <person name="Secka A."/>
            <person name="Antonio M."/>
            <person name="Oren A."/>
            <person name="Chaudhuri R.R."/>
            <person name="La Ragione R."/>
            <person name="Hildebrand F."/>
            <person name="Pallen M.J."/>
        </authorList>
    </citation>
    <scope>NUCLEOTIDE SEQUENCE</scope>
    <source>
        <strain evidence="1">CHK152-2871</strain>
    </source>
</reference>
<evidence type="ECO:0000313" key="2">
    <source>
        <dbReference type="Proteomes" id="UP000886865"/>
    </source>
</evidence>
<gene>
    <name evidence="1" type="ORF">IAA86_02835</name>
</gene>
<accession>A0A9D1FI23</accession>
<name>A0A9D1FI23_9BACT</name>
<evidence type="ECO:0000313" key="1">
    <source>
        <dbReference type="EMBL" id="HIS73938.1"/>
    </source>
</evidence>
<sequence>MNTKETIQSVTKFLELSLSEKALTFFYDIKKSFGDDDDLMCEFLYHFLTIQKGGIAPESTRIYTDFCVYFSKFADIQGEDKILEQIARYAKYYLILRLEYIDDIDIAKCISIINSYEVWEVYPFMLELTDDYENGRIDKSSLLEMLHMVEDLAYRKLQGDESIDLSALGIDINKMLYNTNDVIRNVG</sequence>
<protein>
    <submittedName>
        <fullName evidence="1">Uncharacterized protein</fullName>
    </submittedName>
</protein>
<organism evidence="1 2">
    <name type="scientific">Candidatus Galligastranaerophilus intestinavium</name>
    <dbReference type="NCBI Taxonomy" id="2840836"/>
    <lineage>
        <taxon>Bacteria</taxon>
        <taxon>Candidatus Galligastranaerophilus</taxon>
    </lineage>
</organism>
<proteinExistence type="predicted"/>
<reference evidence="1" key="1">
    <citation type="submission" date="2020-10" db="EMBL/GenBank/DDBJ databases">
        <authorList>
            <person name="Gilroy R."/>
        </authorList>
    </citation>
    <scope>NUCLEOTIDE SEQUENCE</scope>
    <source>
        <strain evidence="1">CHK152-2871</strain>
    </source>
</reference>